<dbReference type="RefSeq" id="WP_034673193.1">
    <property type="nucleotide sequence ID" value="NZ_FPAP01000004.1"/>
</dbReference>
<dbReference type="EMBL" id="JPRP01000001">
    <property type="protein sequence ID" value="KFE99570.1"/>
    <property type="molecule type" value="Genomic_DNA"/>
</dbReference>
<feature type="compositionally biased region" description="Acidic residues" evidence="1">
    <location>
        <begin position="177"/>
        <end position="186"/>
    </location>
</feature>
<gene>
    <name evidence="3" type="ORF">IX39_02595</name>
</gene>
<feature type="signal peptide" evidence="2">
    <location>
        <begin position="1"/>
        <end position="22"/>
    </location>
</feature>
<organism evidence="3 4">
    <name type="scientific">Chryseobacterium formosense</name>
    <dbReference type="NCBI Taxonomy" id="236814"/>
    <lineage>
        <taxon>Bacteria</taxon>
        <taxon>Pseudomonadati</taxon>
        <taxon>Bacteroidota</taxon>
        <taxon>Flavobacteriia</taxon>
        <taxon>Flavobacteriales</taxon>
        <taxon>Weeksellaceae</taxon>
        <taxon>Chryseobacterium group</taxon>
        <taxon>Chryseobacterium</taxon>
    </lineage>
</organism>
<keyword evidence="2" id="KW-0732">Signal</keyword>
<comment type="caution">
    <text evidence="3">The sequence shown here is derived from an EMBL/GenBank/DDBJ whole genome shotgun (WGS) entry which is preliminary data.</text>
</comment>
<sequence>MKKFINITLVLFAALFVFSCRSDDDAIPEDVHEHDEIGKVVLKLTNKNDATDIQTVNVISGVADGHLHLHAGDTYLAELDFQIKHDDHYHSSDEIEEEKDHHFITFNPANADIVVLRSANDIVRTDGNKLGLRTEWTINSTQATGKMNIKLIHGPTSVNQNYPSATNQLGQTQGGESDVDITVDAH</sequence>
<protein>
    <recommendedName>
        <fullName evidence="5">Lipoprotein</fullName>
    </recommendedName>
</protein>
<dbReference type="Proteomes" id="UP000028713">
    <property type="component" value="Unassembled WGS sequence"/>
</dbReference>
<dbReference type="eggNOG" id="ENOG5032V4E">
    <property type="taxonomic scope" value="Bacteria"/>
</dbReference>
<evidence type="ECO:0008006" key="5">
    <source>
        <dbReference type="Google" id="ProtNLM"/>
    </source>
</evidence>
<dbReference type="AlphaFoldDB" id="A0A085Z557"/>
<evidence type="ECO:0000313" key="4">
    <source>
        <dbReference type="Proteomes" id="UP000028713"/>
    </source>
</evidence>
<feature type="chain" id="PRO_5001800420" description="Lipoprotein" evidence="2">
    <location>
        <begin position="23"/>
        <end position="186"/>
    </location>
</feature>
<name>A0A085Z557_9FLAO</name>
<feature type="compositionally biased region" description="Polar residues" evidence="1">
    <location>
        <begin position="159"/>
        <end position="175"/>
    </location>
</feature>
<evidence type="ECO:0000313" key="3">
    <source>
        <dbReference type="EMBL" id="KFE99570.1"/>
    </source>
</evidence>
<feature type="region of interest" description="Disordered" evidence="1">
    <location>
        <begin position="159"/>
        <end position="186"/>
    </location>
</feature>
<dbReference type="OrthoDB" id="1452588at2"/>
<dbReference type="STRING" id="236814.IX39_02595"/>
<reference evidence="3 4" key="1">
    <citation type="submission" date="2014-07" db="EMBL/GenBank/DDBJ databases">
        <title>Genome of Chryseobacterium formosense LMG 24722.</title>
        <authorList>
            <person name="Pipes S.E."/>
            <person name="Stropko S.J."/>
            <person name="Newman J.D."/>
        </authorList>
    </citation>
    <scope>NUCLEOTIDE SEQUENCE [LARGE SCALE GENOMIC DNA]</scope>
    <source>
        <strain evidence="3 4">LMG 24722</strain>
    </source>
</reference>
<evidence type="ECO:0000256" key="1">
    <source>
        <dbReference type="SAM" id="MobiDB-lite"/>
    </source>
</evidence>
<evidence type="ECO:0000256" key="2">
    <source>
        <dbReference type="SAM" id="SignalP"/>
    </source>
</evidence>
<proteinExistence type="predicted"/>
<accession>A0A085Z557</accession>
<keyword evidence="4" id="KW-1185">Reference proteome</keyword>
<dbReference type="PROSITE" id="PS51257">
    <property type="entry name" value="PROKAR_LIPOPROTEIN"/>
    <property type="match status" value="1"/>
</dbReference>